<dbReference type="Gene3D" id="3.10.350.10">
    <property type="entry name" value="LysM domain"/>
    <property type="match status" value="1"/>
</dbReference>
<dbReference type="CDD" id="cd00118">
    <property type="entry name" value="LysM"/>
    <property type="match status" value="1"/>
</dbReference>
<reference evidence="5" key="1">
    <citation type="submission" date="2023-03" db="EMBL/GenBank/DDBJ databases">
        <authorList>
            <person name="Julca I."/>
        </authorList>
    </citation>
    <scope>NUCLEOTIDE SEQUENCE</scope>
</reference>
<feature type="signal peptide" evidence="3">
    <location>
        <begin position="1"/>
        <end position="23"/>
    </location>
</feature>
<evidence type="ECO:0000259" key="4">
    <source>
        <dbReference type="PROSITE" id="PS51782"/>
    </source>
</evidence>
<dbReference type="InterPro" id="IPR036779">
    <property type="entry name" value="LysM_dom_sf"/>
</dbReference>
<feature type="chain" id="PRO_5043807650" evidence="3">
    <location>
        <begin position="24"/>
        <end position="100"/>
    </location>
</feature>
<evidence type="ECO:0000313" key="6">
    <source>
        <dbReference type="Proteomes" id="UP001161247"/>
    </source>
</evidence>
<dbReference type="EMBL" id="OX459121">
    <property type="protein sequence ID" value="CAI9102505.1"/>
    <property type="molecule type" value="Genomic_DNA"/>
</dbReference>
<dbReference type="InterPro" id="IPR052210">
    <property type="entry name" value="LysM1-like"/>
</dbReference>
<organism evidence="5 6">
    <name type="scientific">Oldenlandia corymbosa var. corymbosa</name>
    <dbReference type="NCBI Taxonomy" id="529605"/>
    <lineage>
        <taxon>Eukaryota</taxon>
        <taxon>Viridiplantae</taxon>
        <taxon>Streptophyta</taxon>
        <taxon>Embryophyta</taxon>
        <taxon>Tracheophyta</taxon>
        <taxon>Spermatophyta</taxon>
        <taxon>Magnoliopsida</taxon>
        <taxon>eudicotyledons</taxon>
        <taxon>Gunneridae</taxon>
        <taxon>Pentapetalae</taxon>
        <taxon>asterids</taxon>
        <taxon>lamiids</taxon>
        <taxon>Gentianales</taxon>
        <taxon>Rubiaceae</taxon>
        <taxon>Rubioideae</taxon>
        <taxon>Spermacoceae</taxon>
        <taxon>Hedyotis-Oldenlandia complex</taxon>
        <taxon>Oldenlandia</taxon>
    </lineage>
</organism>
<evidence type="ECO:0000256" key="1">
    <source>
        <dbReference type="ARBA" id="ARBA00022669"/>
    </source>
</evidence>
<name>A0AAV1D3S8_OLDCO</name>
<keyword evidence="3" id="KW-0732">Signal</keyword>
<keyword evidence="6" id="KW-1185">Reference proteome</keyword>
<dbReference type="AlphaFoldDB" id="A0AAV1D3S8"/>
<dbReference type="InterPro" id="IPR018392">
    <property type="entry name" value="LysM"/>
</dbReference>
<sequence length="100" mass="10632">MAQTKMATILIAVFLLTSLAVEGRVVNPGDETTAVATADVEATPICKSVHGTELDETCTSVAQKFQLTFEAFLAINPNINCDSIFVGQWLCVKGTLGRAN</sequence>
<proteinExistence type="predicted"/>
<dbReference type="PROSITE" id="PS51782">
    <property type="entry name" value="LYSM"/>
    <property type="match status" value="1"/>
</dbReference>
<keyword evidence="1" id="KW-0147">Chitin-binding</keyword>
<keyword evidence="2" id="KW-0843">Virulence</keyword>
<accession>A0AAV1D3S8</accession>
<evidence type="ECO:0000256" key="3">
    <source>
        <dbReference type="SAM" id="SignalP"/>
    </source>
</evidence>
<dbReference type="GO" id="GO:0008061">
    <property type="term" value="F:chitin binding"/>
    <property type="evidence" value="ECO:0007669"/>
    <property type="project" value="UniProtKB-KW"/>
</dbReference>
<evidence type="ECO:0000313" key="5">
    <source>
        <dbReference type="EMBL" id="CAI9102505.1"/>
    </source>
</evidence>
<dbReference type="Proteomes" id="UP001161247">
    <property type="component" value="Chromosome 4"/>
</dbReference>
<dbReference type="PANTHER" id="PTHR34997:SF1">
    <property type="entry name" value="PEPTIDOGLYCAN-BINDING LYSIN DOMAIN"/>
    <property type="match status" value="1"/>
</dbReference>
<dbReference type="Pfam" id="PF01476">
    <property type="entry name" value="LysM"/>
    <property type="match status" value="1"/>
</dbReference>
<dbReference type="SMART" id="SM00257">
    <property type="entry name" value="LysM"/>
    <property type="match status" value="1"/>
</dbReference>
<gene>
    <name evidence="5" type="ORF">OLC1_LOCUS11845</name>
</gene>
<feature type="domain" description="LysM" evidence="4">
    <location>
        <begin position="48"/>
        <end position="92"/>
    </location>
</feature>
<dbReference type="SUPFAM" id="SSF54106">
    <property type="entry name" value="LysM domain"/>
    <property type="match status" value="1"/>
</dbReference>
<protein>
    <submittedName>
        <fullName evidence="5">OLC1v1000786C1</fullName>
    </submittedName>
</protein>
<dbReference type="PANTHER" id="PTHR34997">
    <property type="entry name" value="AM15"/>
    <property type="match status" value="1"/>
</dbReference>
<evidence type="ECO:0000256" key="2">
    <source>
        <dbReference type="ARBA" id="ARBA00023026"/>
    </source>
</evidence>